<evidence type="ECO:0000256" key="1">
    <source>
        <dbReference type="SAM" id="MobiDB-lite"/>
    </source>
</evidence>
<protein>
    <submittedName>
        <fullName evidence="2">Uncharacterized protein</fullName>
    </submittedName>
</protein>
<evidence type="ECO:0000313" key="3">
    <source>
        <dbReference type="Proteomes" id="UP000314294"/>
    </source>
</evidence>
<reference evidence="2 3" key="1">
    <citation type="submission" date="2019-03" db="EMBL/GenBank/DDBJ databases">
        <title>First draft genome of Liparis tanakae, snailfish: a comprehensive survey of snailfish specific genes.</title>
        <authorList>
            <person name="Kim W."/>
            <person name="Song I."/>
            <person name="Jeong J.-H."/>
            <person name="Kim D."/>
            <person name="Kim S."/>
            <person name="Ryu S."/>
            <person name="Song J.Y."/>
            <person name="Lee S.K."/>
        </authorList>
    </citation>
    <scope>NUCLEOTIDE SEQUENCE [LARGE SCALE GENOMIC DNA]</scope>
    <source>
        <tissue evidence="2">Muscle</tissue>
    </source>
</reference>
<feature type="region of interest" description="Disordered" evidence="1">
    <location>
        <begin position="24"/>
        <end position="47"/>
    </location>
</feature>
<keyword evidence="3" id="KW-1185">Reference proteome</keyword>
<name>A0A4Z2HTT9_9TELE</name>
<organism evidence="2 3">
    <name type="scientific">Liparis tanakae</name>
    <name type="common">Tanaka's snailfish</name>
    <dbReference type="NCBI Taxonomy" id="230148"/>
    <lineage>
        <taxon>Eukaryota</taxon>
        <taxon>Metazoa</taxon>
        <taxon>Chordata</taxon>
        <taxon>Craniata</taxon>
        <taxon>Vertebrata</taxon>
        <taxon>Euteleostomi</taxon>
        <taxon>Actinopterygii</taxon>
        <taxon>Neopterygii</taxon>
        <taxon>Teleostei</taxon>
        <taxon>Neoteleostei</taxon>
        <taxon>Acanthomorphata</taxon>
        <taxon>Eupercaria</taxon>
        <taxon>Perciformes</taxon>
        <taxon>Cottioidei</taxon>
        <taxon>Cottales</taxon>
        <taxon>Liparidae</taxon>
        <taxon>Liparis</taxon>
    </lineage>
</organism>
<dbReference type="EMBL" id="SRLO01000180">
    <property type="protein sequence ID" value="TNN69070.1"/>
    <property type="molecule type" value="Genomic_DNA"/>
</dbReference>
<dbReference type="AlphaFoldDB" id="A0A4Z2HTT9"/>
<gene>
    <name evidence="2" type="ORF">EYF80_020653</name>
</gene>
<proteinExistence type="predicted"/>
<dbReference type="Proteomes" id="UP000314294">
    <property type="component" value="Unassembled WGS sequence"/>
</dbReference>
<feature type="compositionally biased region" description="Polar residues" evidence="1">
    <location>
        <begin position="36"/>
        <end position="47"/>
    </location>
</feature>
<accession>A0A4Z2HTT9</accession>
<sequence length="91" mass="10473">MWMRLGFGFSLLISRPSRRQNLWSTGEVTHGERVTEQSSNQTADETQNDALMMYPDGNDTRQQADGQLGWLSEWEALHTNGEECDIQWIVI</sequence>
<evidence type="ECO:0000313" key="2">
    <source>
        <dbReference type="EMBL" id="TNN69070.1"/>
    </source>
</evidence>
<comment type="caution">
    <text evidence="2">The sequence shown here is derived from an EMBL/GenBank/DDBJ whole genome shotgun (WGS) entry which is preliminary data.</text>
</comment>